<dbReference type="Pfam" id="PF15080">
    <property type="entry name" value="DUF4547"/>
    <property type="match status" value="1"/>
</dbReference>
<organism evidence="2 3">
    <name type="scientific">Nothoprocta perdicaria</name>
    <name type="common">Chilean tinamou</name>
    <name type="synonym">Crypturus perdicarius</name>
    <dbReference type="NCBI Taxonomy" id="30464"/>
    <lineage>
        <taxon>Eukaryota</taxon>
        <taxon>Metazoa</taxon>
        <taxon>Chordata</taxon>
        <taxon>Craniata</taxon>
        <taxon>Vertebrata</taxon>
        <taxon>Euteleostomi</taxon>
        <taxon>Archelosauria</taxon>
        <taxon>Archosauria</taxon>
        <taxon>Dinosauria</taxon>
        <taxon>Saurischia</taxon>
        <taxon>Theropoda</taxon>
        <taxon>Coelurosauria</taxon>
        <taxon>Aves</taxon>
        <taxon>Palaeognathae</taxon>
        <taxon>Tinamiformes</taxon>
        <taxon>Tinamidae</taxon>
        <taxon>Nothoprocta</taxon>
    </lineage>
</organism>
<name>A0A8C6ZSM6_NOTPE</name>
<evidence type="ECO:0000256" key="1">
    <source>
        <dbReference type="SAM" id="Coils"/>
    </source>
</evidence>
<sequence length="177" mass="19541">MKPLQTLETQFKNLKSSLDNLTHKFEQQAENLQNQISQDAMWASAVSLCLLSGLTSAETGLLLSYACETLVALRCLVTAAVPDLAQGLPTTAAILRHKTRHSRIRAAWDAALQRLELHEGDVAALGNVFIFINFSDSNLVFFTFHATVCIRTWEYLSLFELSSVFVVAKNGKGRGLV</sequence>
<reference evidence="2" key="2">
    <citation type="submission" date="2025-09" db="UniProtKB">
        <authorList>
            <consortium name="Ensembl"/>
        </authorList>
    </citation>
    <scope>IDENTIFICATION</scope>
</reference>
<evidence type="ECO:0000313" key="3">
    <source>
        <dbReference type="Proteomes" id="UP000694420"/>
    </source>
</evidence>
<dbReference type="InterPro" id="IPR027875">
    <property type="entry name" value="DUF4547"/>
</dbReference>
<dbReference type="AlphaFoldDB" id="A0A8C6ZSM6"/>
<reference evidence="2" key="1">
    <citation type="submission" date="2025-08" db="UniProtKB">
        <authorList>
            <consortium name="Ensembl"/>
        </authorList>
    </citation>
    <scope>IDENTIFICATION</scope>
</reference>
<accession>A0A8C6ZSM6</accession>
<proteinExistence type="predicted"/>
<feature type="coiled-coil region" evidence="1">
    <location>
        <begin position="4"/>
        <end position="38"/>
    </location>
</feature>
<protein>
    <submittedName>
        <fullName evidence="2">Uncharacterized protein</fullName>
    </submittedName>
</protein>
<keyword evidence="1" id="KW-0175">Coiled coil</keyword>
<evidence type="ECO:0000313" key="2">
    <source>
        <dbReference type="Ensembl" id="ENSNPEP00000018492.1"/>
    </source>
</evidence>
<dbReference type="Proteomes" id="UP000694420">
    <property type="component" value="Unplaced"/>
</dbReference>
<dbReference type="PANTHER" id="PTHR35979:SF1">
    <property type="entry name" value="SINGLE-PASS MEMBRANE AND COILED-COIL DOMAIN-CONTAINING PROTEIN 1"/>
    <property type="match status" value="1"/>
</dbReference>
<dbReference type="Ensembl" id="ENSNPET00000018965.1">
    <property type="protein sequence ID" value="ENSNPEP00000018492.1"/>
    <property type="gene ID" value="ENSNPEG00000013783.1"/>
</dbReference>
<keyword evidence="3" id="KW-1185">Reference proteome</keyword>
<dbReference type="PANTHER" id="PTHR35979">
    <property type="entry name" value="SINGLE-PASS MEMBRANE AND COILED-COIL DOMAIN-CONTAINING PROTEIN 1"/>
    <property type="match status" value="1"/>
</dbReference>